<dbReference type="RefSeq" id="WP_192765048.1">
    <property type="nucleotide sequence ID" value="NZ_JADBEB010000001.1"/>
</dbReference>
<protein>
    <submittedName>
        <fullName evidence="2">Glycosyltransferase involved in cell wall biosynthesis</fullName>
    </submittedName>
</protein>
<dbReference type="InterPro" id="IPR001173">
    <property type="entry name" value="Glyco_trans_2-like"/>
</dbReference>
<proteinExistence type="predicted"/>
<dbReference type="AlphaFoldDB" id="A0A927LYH7"/>
<gene>
    <name evidence="2" type="ORF">H4W31_000372</name>
</gene>
<dbReference type="EMBL" id="JADBEB010000001">
    <property type="protein sequence ID" value="MBE1484734.1"/>
    <property type="molecule type" value="Genomic_DNA"/>
</dbReference>
<evidence type="ECO:0000313" key="3">
    <source>
        <dbReference type="Proteomes" id="UP000649753"/>
    </source>
</evidence>
<dbReference type="InterPro" id="IPR029044">
    <property type="entry name" value="Nucleotide-diphossugar_trans"/>
</dbReference>
<dbReference type="SUPFAM" id="SSF53448">
    <property type="entry name" value="Nucleotide-diphospho-sugar transferases"/>
    <property type="match status" value="1"/>
</dbReference>
<dbReference type="Gene3D" id="3.90.550.10">
    <property type="entry name" value="Spore Coat Polysaccharide Biosynthesis Protein SpsA, Chain A"/>
    <property type="match status" value="1"/>
</dbReference>
<dbReference type="Pfam" id="PF00535">
    <property type="entry name" value="Glycos_transf_2"/>
    <property type="match status" value="1"/>
</dbReference>
<name>A0A927LYH7_9ACTN</name>
<reference evidence="2" key="1">
    <citation type="submission" date="2020-10" db="EMBL/GenBank/DDBJ databases">
        <title>Sequencing the genomes of 1000 actinobacteria strains.</title>
        <authorList>
            <person name="Klenk H.-P."/>
        </authorList>
    </citation>
    <scope>NUCLEOTIDE SEQUENCE</scope>
    <source>
        <strain evidence="2">DSM 46832</strain>
    </source>
</reference>
<dbReference type="PANTHER" id="PTHR43685">
    <property type="entry name" value="GLYCOSYLTRANSFERASE"/>
    <property type="match status" value="1"/>
</dbReference>
<accession>A0A927LYH7</accession>
<evidence type="ECO:0000259" key="1">
    <source>
        <dbReference type="Pfam" id="PF00535"/>
    </source>
</evidence>
<feature type="domain" description="Glycosyltransferase 2-like" evidence="1">
    <location>
        <begin position="9"/>
        <end position="152"/>
    </location>
</feature>
<evidence type="ECO:0000313" key="2">
    <source>
        <dbReference type="EMBL" id="MBE1484734.1"/>
    </source>
</evidence>
<organism evidence="2 3">
    <name type="scientific">Plantactinospora soyae</name>
    <dbReference type="NCBI Taxonomy" id="1544732"/>
    <lineage>
        <taxon>Bacteria</taxon>
        <taxon>Bacillati</taxon>
        <taxon>Actinomycetota</taxon>
        <taxon>Actinomycetes</taxon>
        <taxon>Micromonosporales</taxon>
        <taxon>Micromonosporaceae</taxon>
        <taxon>Plantactinospora</taxon>
    </lineage>
</organism>
<keyword evidence="3" id="KW-1185">Reference proteome</keyword>
<comment type="caution">
    <text evidence="2">The sequence shown here is derived from an EMBL/GenBank/DDBJ whole genome shotgun (WGS) entry which is preliminary data.</text>
</comment>
<sequence length="283" mass="32865">MTGDGGIDILMITYDRPEYVRLSLPHLLRTCPAEARVWLWHNGTDQPTLDAVEEFRQHPRVHRFRHSPTNAGLTEPTNWLWQLATGSYLSKVDDDCLPDPDWLRILRRAHRDVPEFGVIGTWRFPDEDVDDDLVTAKLADYSGGHRLFRNHWVQGSGYLLRRETLDQVGPLTGGETFTAWCLRAARLGWVNGWYHPFLPEDHMDDPRSPHTIYRTDADFMARRPLSARRTGVTTVAEWTAQMRHSARVVQAAPLDLREYQGWRLRRRNATRRIRLALTGRAPW</sequence>
<dbReference type="Proteomes" id="UP000649753">
    <property type="component" value="Unassembled WGS sequence"/>
</dbReference>
<dbReference type="PANTHER" id="PTHR43685:SF11">
    <property type="entry name" value="GLYCOSYLTRANSFERASE TAGX-RELATED"/>
    <property type="match status" value="1"/>
</dbReference>
<dbReference type="InterPro" id="IPR050834">
    <property type="entry name" value="Glycosyltransf_2"/>
</dbReference>